<proteinExistence type="predicted"/>
<evidence type="ECO:0008006" key="4">
    <source>
        <dbReference type="Google" id="ProtNLM"/>
    </source>
</evidence>
<dbReference type="EMBL" id="CP063362">
    <property type="protein sequence ID" value="QRG09930.1"/>
    <property type="molecule type" value="Genomic_DNA"/>
</dbReference>
<dbReference type="SUPFAM" id="SSF51905">
    <property type="entry name" value="FAD/NAD(P)-binding domain"/>
    <property type="match status" value="1"/>
</dbReference>
<evidence type="ECO:0000313" key="2">
    <source>
        <dbReference type="EMBL" id="QRG09930.1"/>
    </source>
</evidence>
<gene>
    <name evidence="2" type="ORF">EZH22_10435</name>
</gene>
<dbReference type="AlphaFoldDB" id="A0A974PUG8"/>
<name>A0A974PUG8_9HYPH</name>
<dbReference type="Proteomes" id="UP000596427">
    <property type="component" value="Chromosome"/>
</dbReference>
<evidence type="ECO:0000313" key="3">
    <source>
        <dbReference type="Proteomes" id="UP000596427"/>
    </source>
</evidence>
<keyword evidence="3" id="KW-1185">Reference proteome</keyword>
<dbReference type="RefSeq" id="WP_203195569.1">
    <property type="nucleotide sequence ID" value="NZ_CP063362.1"/>
</dbReference>
<feature type="region of interest" description="Disordered" evidence="1">
    <location>
        <begin position="76"/>
        <end position="96"/>
    </location>
</feature>
<protein>
    <recommendedName>
        <fullName evidence="4">FAD-dependent oxidoreductase</fullName>
    </recommendedName>
</protein>
<accession>A0A974PUG8</accession>
<dbReference type="InterPro" id="IPR036188">
    <property type="entry name" value="FAD/NAD-bd_sf"/>
</dbReference>
<dbReference type="Gene3D" id="3.50.50.60">
    <property type="entry name" value="FAD/NAD(P)-binding domain"/>
    <property type="match status" value="1"/>
</dbReference>
<evidence type="ECO:0000256" key="1">
    <source>
        <dbReference type="SAM" id="MobiDB-lite"/>
    </source>
</evidence>
<organism evidence="2 3">
    <name type="scientific">Xanthobacter dioxanivorans</name>
    <dbReference type="NCBI Taxonomy" id="2528964"/>
    <lineage>
        <taxon>Bacteria</taxon>
        <taxon>Pseudomonadati</taxon>
        <taxon>Pseudomonadota</taxon>
        <taxon>Alphaproteobacteria</taxon>
        <taxon>Hyphomicrobiales</taxon>
        <taxon>Xanthobacteraceae</taxon>
        <taxon>Xanthobacter</taxon>
    </lineage>
</organism>
<reference evidence="2 3" key="1">
    <citation type="submission" date="2020-10" db="EMBL/GenBank/DDBJ databases">
        <title>Degradation of 1,4-Dioxane by Xanthobacter sp. YN2, via a Novel Group-2 Soluble Di-Iron Monooxygenase.</title>
        <authorList>
            <person name="Ma F."/>
            <person name="Wang Y."/>
            <person name="Yang J."/>
            <person name="Guo H."/>
            <person name="Su D."/>
            <person name="Yu L."/>
        </authorList>
    </citation>
    <scope>NUCLEOTIDE SEQUENCE [LARGE SCALE GENOMIC DNA]</scope>
    <source>
        <strain evidence="2 3">YN2</strain>
    </source>
</reference>
<dbReference type="KEGG" id="xdi:EZH22_10435"/>
<feature type="compositionally biased region" description="Polar residues" evidence="1">
    <location>
        <begin position="87"/>
        <end position="96"/>
    </location>
</feature>
<sequence>MIASRSVAIIGAGPVGLAAAAHLLARGLTPLGFERGAGICSAAPVTTGGSGCCGGLAPRDADASCAGDARAEAEGHDGCEAAAPHAETSSCRGTAA</sequence>